<dbReference type="EMBL" id="VTPC01080173">
    <property type="protein sequence ID" value="KAF2888065.1"/>
    <property type="molecule type" value="Genomic_DNA"/>
</dbReference>
<dbReference type="AlphaFoldDB" id="A0A8K0CIX5"/>
<evidence type="ECO:0000259" key="3">
    <source>
        <dbReference type="Pfam" id="PF13359"/>
    </source>
</evidence>
<evidence type="ECO:0000313" key="4">
    <source>
        <dbReference type="EMBL" id="KAF2888065.1"/>
    </source>
</evidence>
<evidence type="ECO:0000256" key="1">
    <source>
        <dbReference type="ARBA" id="ARBA00001968"/>
    </source>
</evidence>
<dbReference type="Proteomes" id="UP000801492">
    <property type="component" value="Unassembled WGS sequence"/>
</dbReference>
<evidence type="ECO:0000313" key="5">
    <source>
        <dbReference type="Proteomes" id="UP000801492"/>
    </source>
</evidence>
<reference evidence="4" key="1">
    <citation type="submission" date="2019-08" db="EMBL/GenBank/DDBJ databases">
        <title>The genome of the North American firefly Photinus pyralis.</title>
        <authorList>
            <consortium name="Photinus pyralis genome working group"/>
            <person name="Fallon T.R."/>
            <person name="Sander Lower S.E."/>
            <person name="Weng J.-K."/>
        </authorList>
    </citation>
    <scope>NUCLEOTIDE SEQUENCE</scope>
    <source>
        <strain evidence="4">TRF0915ILg1</strain>
        <tissue evidence="4">Whole body</tissue>
    </source>
</reference>
<name>A0A8K0CIX5_IGNLU</name>
<sequence length="168" mass="19850">MQDILDQYMMLLIWSTSAIDQHLIQEYQHGERSSRLLDSGYPPQPWPFIPTIRAVANTPRGNYNRRLGSARNTTERCIDIWKMRFCCLLHYRTLHYDPVRAVKIIYAFSVLNNMCNQHNLLQVEEEPLEENEQILVNIPVVENEFFNEGRAIRDNFIANNFLYNIGIF</sequence>
<keyword evidence="5" id="KW-1185">Reference proteome</keyword>
<feature type="domain" description="DDE Tnp4" evidence="3">
    <location>
        <begin position="19"/>
        <end position="113"/>
    </location>
</feature>
<organism evidence="4 5">
    <name type="scientific">Ignelater luminosus</name>
    <name type="common">Cucubano</name>
    <name type="synonym">Pyrophorus luminosus</name>
    <dbReference type="NCBI Taxonomy" id="2038154"/>
    <lineage>
        <taxon>Eukaryota</taxon>
        <taxon>Metazoa</taxon>
        <taxon>Ecdysozoa</taxon>
        <taxon>Arthropoda</taxon>
        <taxon>Hexapoda</taxon>
        <taxon>Insecta</taxon>
        <taxon>Pterygota</taxon>
        <taxon>Neoptera</taxon>
        <taxon>Endopterygota</taxon>
        <taxon>Coleoptera</taxon>
        <taxon>Polyphaga</taxon>
        <taxon>Elateriformia</taxon>
        <taxon>Elateroidea</taxon>
        <taxon>Elateridae</taxon>
        <taxon>Agrypninae</taxon>
        <taxon>Pyrophorini</taxon>
        <taxon>Ignelater</taxon>
    </lineage>
</organism>
<comment type="caution">
    <text evidence="4">The sequence shown here is derived from an EMBL/GenBank/DDBJ whole genome shotgun (WGS) entry which is preliminary data.</text>
</comment>
<dbReference type="GO" id="GO:0046872">
    <property type="term" value="F:metal ion binding"/>
    <property type="evidence" value="ECO:0007669"/>
    <property type="project" value="UniProtKB-KW"/>
</dbReference>
<comment type="cofactor">
    <cofactor evidence="1">
        <name>a divalent metal cation</name>
        <dbReference type="ChEBI" id="CHEBI:60240"/>
    </cofactor>
</comment>
<gene>
    <name evidence="4" type="ORF">ILUMI_18109</name>
</gene>
<dbReference type="InterPro" id="IPR027806">
    <property type="entry name" value="HARBI1_dom"/>
</dbReference>
<keyword evidence="2" id="KW-0479">Metal-binding</keyword>
<proteinExistence type="predicted"/>
<accession>A0A8K0CIX5</accession>
<dbReference type="OrthoDB" id="8193938at2759"/>
<protein>
    <recommendedName>
        <fullName evidence="3">DDE Tnp4 domain-containing protein</fullName>
    </recommendedName>
</protein>
<evidence type="ECO:0000256" key="2">
    <source>
        <dbReference type="ARBA" id="ARBA00022723"/>
    </source>
</evidence>
<dbReference type="Pfam" id="PF13359">
    <property type="entry name" value="DDE_Tnp_4"/>
    <property type="match status" value="1"/>
</dbReference>